<gene>
    <name evidence="4" type="primary">tsaA</name>
    <name evidence="4" type="ORF">ENO36_02680</name>
</gene>
<keyword evidence="1" id="KW-0949">S-adenosyl-L-methionine</keyword>
<dbReference type="InterPro" id="IPR040372">
    <property type="entry name" value="YaeB-like"/>
</dbReference>
<reference evidence="4" key="1">
    <citation type="journal article" date="2020" name="mSystems">
        <title>Genome- and Community-Level Interaction Insights into Carbon Utilization and Element Cycling Functions of Hydrothermarchaeota in Hydrothermal Sediment.</title>
        <authorList>
            <person name="Zhou Z."/>
            <person name="Liu Y."/>
            <person name="Xu W."/>
            <person name="Pan J."/>
            <person name="Luo Z.H."/>
            <person name="Li M."/>
        </authorList>
    </citation>
    <scope>NUCLEOTIDE SEQUENCE [LARGE SCALE GENOMIC DNA]</scope>
    <source>
        <strain evidence="4">SpSt-1259</strain>
    </source>
</reference>
<dbReference type="EMBL" id="DSFE01000059">
    <property type="protein sequence ID" value="HEU97746.1"/>
    <property type="molecule type" value="Genomic_DNA"/>
</dbReference>
<accession>A0A7C2UK78</accession>
<dbReference type="Gene3D" id="2.40.30.70">
    <property type="entry name" value="YaeB-like"/>
    <property type="match status" value="1"/>
</dbReference>
<evidence type="ECO:0000256" key="2">
    <source>
        <dbReference type="ARBA" id="ARBA00033753"/>
    </source>
</evidence>
<dbReference type="PANTHER" id="PTHR12818:SF0">
    <property type="entry name" value="TRNA (ADENINE(37)-N6)-METHYLTRANSFERASE"/>
    <property type="match status" value="1"/>
</dbReference>
<proteinExistence type="inferred from homology"/>
<dbReference type="NCBIfam" id="TIGR00104">
    <property type="entry name" value="tRNA_TsaA"/>
    <property type="match status" value="1"/>
</dbReference>
<dbReference type="InterPro" id="IPR036413">
    <property type="entry name" value="YaeB-like_sf"/>
</dbReference>
<comment type="similarity">
    <text evidence="2">Belongs to the tRNA methyltransferase O family.</text>
</comment>
<evidence type="ECO:0000256" key="1">
    <source>
        <dbReference type="ARBA" id="ARBA00022691"/>
    </source>
</evidence>
<sequence length="174" mass="19842">MKENYCFIPIGYVRHGISDEKLRDTLEGVEGYIEILPEYAEGLSNLEGFSHIIVISYLYKVTEEQRKVLKIRHRRLARMGIEIGDIPEIGVFASDSPHRPNPIALSIVRLLSVDGTKLKVMGIDVSDGTPVLDIKPYDYGRQIKNISVPWWAELLEKRLKEKFGDRAKYEGISP</sequence>
<dbReference type="SUPFAM" id="SSF118196">
    <property type="entry name" value="YaeB-like"/>
    <property type="match status" value="1"/>
</dbReference>
<dbReference type="CDD" id="cd09281">
    <property type="entry name" value="UPF0066"/>
    <property type="match status" value="1"/>
</dbReference>
<dbReference type="Proteomes" id="UP000885664">
    <property type="component" value="Unassembled WGS sequence"/>
</dbReference>
<dbReference type="PANTHER" id="PTHR12818">
    <property type="entry name" value="TRNA (ADENINE(37)-N6)-METHYLTRANSFERASE"/>
    <property type="match status" value="1"/>
</dbReference>
<evidence type="ECO:0000313" key="4">
    <source>
        <dbReference type="EMBL" id="HEU97746.1"/>
    </source>
</evidence>
<dbReference type="InterPro" id="IPR023370">
    <property type="entry name" value="TrmO-like_N"/>
</dbReference>
<evidence type="ECO:0000259" key="3">
    <source>
        <dbReference type="PROSITE" id="PS51668"/>
    </source>
</evidence>
<feature type="domain" description="TsaA-like" evidence="3">
    <location>
        <begin position="7"/>
        <end position="146"/>
    </location>
</feature>
<dbReference type="AlphaFoldDB" id="A0A7C2UK78"/>
<comment type="caution">
    <text evidence="4">The sequence shown here is derived from an EMBL/GenBank/DDBJ whole genome shotgun (WGS) entry which is preliminary data.</text>
</comment>
<dbReference type="InterPro" id="IPR036414">
    <property type="entry name" value="YaeB_N_sf"/>
</dbReference>
<dbReference type="PROSITE" id="PS51668">
    <property type="entry name" value="TSAA_2"/>
    <property type="match status" value="1"/>
</dbReference>
<name>A0A7C2UK78_9CREN</name>
<organism evidence="4">
    <name type="scientific">Fervidicoccus fontis</name>
    <dbReference type="NCBI Taxonomy" id="683846"/>
    <lineage>
        <taxon>Archaea</taxon>
        <taxon>Thermoproteota</taxon>
        <taxon>Thermoprotei</taxon>
        <taxon>Fervidicoccales</taxon>
        <taxon>Fervidicoccaceae</taxon>
        <taxon>Fervidicoccus</taxon>
    </lineage>
</organism>
<protein>
    <submittedName>
        <fullName evidence="4">tRNA (N6-threonylcarbamoyladenosine(37)-N6)-methyltransferase TrmO</fullName>
    </submittedName>
</protein>
<dbReference type="Pfam" id="PF01980">
    <property type="entry name" value="TrmO_N"/>
    <property type="match status" value="1"/>
</dbReference>